<evidence type="ECO:0000256" key="3">
    <source>
        <dbReference type="ARBA" id="ARBA00023163"/>
    </source>
</evidence>
<reference evidence="5 6" key="1">
    <citation type="journal article" date="2008" name="Int. J. Syst. Evol. Microbiol.">
        <title>Neptunomonas japonica sp. nov., an Osedax japonicus symbiont-like bacterium isolated from sediment adjacent to sperm whale carcasses off Kagoshima, Japan.</title>
        <authorList>
            <person name="Miyazaki M."/>
            <person name="Nogi Y."/>
            <person name="Fujiwara Y."/>
            <person name="Kawato M."/>
            <person name="Kubokawa K."/>
            <person name="Horikoshi K."/>
        </authorList>
    </citation>
    <scope>NUCLEOTIDE SEQUENCE [LARGE SCALE GENOMIC DNA]</scope>
    <source>
        <strain evidence="5 6">JAMM 1380</strain>
    </source>
</reference>
<dbReference type="SUPFAM" id="SSF51182">
    <property type="entry name" value="RmlC-like cupins"/>
    <property type="match status" value="1"/>
</dbReference>
<dbReference type="Proteomes" id="UP000595332">
    <property type="component" value="Chromosome"/>
</dbReference>
<dbReference type="KEGG" id="njp:NEJAP_3175"/>
<accession>A0A7R6PCA7</accession>
<evidence type="ECO:0000259" key="4">
    <source>
        <dbReference type="PROSITE" id="PS01124"/>
    </source>
</evidence>
<name>A0A7R6PCA7_9GAMM</name>
<proteinExistence type="predicted"/>
<sequence>MKHTNLTLDLRSYSHEAKSHQHDYHQLVLPIAGHLAMNIGNHEGHASPQQAAVISAGQNHEFAASDLNSFVVADVPAALAPELEKLPAFIPLDAALAHYVTFLHQNLLLKQTQSTSSERQMLLLLIQLLQERFGTAVQTDRRITAAISYLDHHFNEPISAARLAGVANLSQRQLNELFRRQLGMTPQQYLIEKRMQQAWQLLETTALSIQNVAESVGYSSLSAFSDRFKKHFGHSPRHFRQSNR</sequence>
<dbReference type="InterPro" id="IPR018060">
    <property type="entry name" value="HTH_AraC"/>
</dbReference>
<keyword evidence="1" id="KW-0805">Transcription regulation</keyword>
<evidence type="ECO:0000313" key="6">
    <source>
        <dbReference type="Proteomes" id="UP000595332"/>
    </source>
</evidence>
<keyword evidence="6" id="KW-1185">Reference proteome</keyword>
<dbReference type="PANTHER" id="PTHR46796:SF10">
    <property type="entry name" value="TRANSCRIPTIONAL ACTIVATOR FEAR"/>
    <property type="match status" value="1"/>
</dbReference>
<feature type="domain" description="HTH araC/xylS-type" evidence="4">
    <location>
        <begin position="144"/>
        <end position="242"/>
    </location>
</feature>
<dbReference type="SMART" id="SM00342">
    <property type="entry name" value="HTH_ARAC"/>
    <property type="match status" value="1"/>
</dbReference>
<dbReference type="EMBL" id="AP014546">
    <property type="protein sequence ID" value="BBB31113.1"/>
    <property type="molecule type" value="Genomic_DNA"/>
</dbReference>
<dbReference type="PROSITE" id="PS01124">
    <property type="entry name" value="HTH_ARAC_FAMILY_2"/>
    <property type="match status" value="1"/>
</dbReference>
<dbReference type="InterPro" id="IPR014710">
    <property type="entry name" value="RmlC-like_jellyroll"/>
</dbReference>
<dbReference type="PANTHER" id="PTHR46796">
    <property type="entry name" value="HTH-TYPE TRANSCRIPTIONAL ACTIVATOR RHAS-RELATED"/>
    <property type="match status" value="1"/>
</dbReference>
<dbReference type="PRINTS" id="PR00032">
    <property type="entry name" value="HTHARAC"/>
</dbReference>
<dbReference type="GO" id="GO:0043565">
    <property type="term" value="F:sequence-specific DNA binding"/>
    <property type="evidence" value="ECO:0007669"/>
    <property type="project" value="InterPro"/>
</dbReference>
<dbReference type="Gene3D" id="1.10.10.60">
    <property type="entry name" value="Homeodomain-like"/>
    <property type="match status" value="2"/>
</dbReference>
<evidence type="ECO:0000256" key="1">
    <source>
        <dbReference type="ARBA" id="ARBA00023015"/>
    </source>
</evidence>
<dbReference type="InterPro" id="IPR011051">
    <property type="entry name" value="RmlC_Cupin_sf"/>
</dbReference>
<evidence type="ECO:0000256" key="2">
    <source>
        <dbReference type="ARBA" id="ARBA00023125"/>
    </source>
</evidence>
<dbReference type="InterPro" id="IPR020449">
    <property type="entry name" value="Tscrpt_reg_AraC-type_HTH"/>
</dbReference>
<dbReference type="GO" id="GO:0003700">
    <property type="term" value="F:DNA-binding transcription factor activity"/>
    <property type="evidence" value="ECO:0007669"/>
    <property type="project" value="InterPro"/>
</dbReference>
<protein>
    <submittedName>
        <fullName evidence="5">AraC family transcriptional regulator</fullName>
    </submittedName>
</protein>
<dbReference type="RefSeq" id="WP_201348237.1">
    <property type="nucleotide sequence ID" value="NZ_AP014546.1"/>
</dbReference>
<dbReference type="Gene3D" id="2.60.120.10">
    <property type="entry name" value="Jelly Rolls"/>
    <property type="match status" value="1"/>
</dbReference>
<dbReference type="AlphaFoldDB" id="A0A7R6PCA7"/>
<organism evidence="5 6">
    <name type="scientific">Neptunomonas japonica JAMM 1380</name>
    <dbReference type="NCBI Taxonomy" id="1441457"/>
    <lineage>
        <taxon>Bacteria</taxon>
        <taxon>Pseudomonadati</taxon>
        <taxon>Pseudomonadota</taxon>
        <taxon>Gammaproteobacteria</taxon>
        <taxon>Oceanospirillales</taxon>
        <taxon>Oceanospirillaceae</taxon>
        <taxon>Neptunomonas</taxon>
    </lineage>
</organism>
<keyword evidence="3" id="KW-0804">Transcription</keyword>
<evidence type="ECO:0000313" key="5">
    <source>
        <dbReference type="EMBL" id="BBB31113.1"/>
    </source>
</evidence>
<dbReference type="InterPro" id="IPR009057">
    <property type="entry name" value="Homeodomain-like_sf"/>
</dbReference>
<gene>
    <name evidence="5" type="ORF">NEJAP_3175</name>
</gene>
<keyword evidence="2" id="KW-0238">DNA-binding</keyword>
<dbReference type="InterPro" id="IPR050204">
    <property type="entry name" value="AraC_XylS_family_regulators"/>
</dbReference>
<dbReference type="Pfam" id="PF12833">
    <property type="entry name" value="HTH_18"/>
    <property type="match status" value="1"/>
</dbReference>
<dbReference type="SUPFAM" id="SSF46689">
    <property type="entry name" value="Homeodomain-like"/>
    <property type="match status" value="2"/>
</dbReference>